<evidence type="ECO:0000256" key="1">
    <source>
        <dbReference type="SAM" id="MobiDB-lite"/>
    </source>
</evidence>
<keyword evidence="3" id="KW-1185">Reference proteome</keyword>
<proteinExistence type="predicted"/>
<comment type="caution">
    <text evidence="2">The sequence shown here is derived from an EMBL/GenBank/DDBJ whole genome shotgun (WGS) entry which is preliminary data.</text>
</comment>
<reference evidence="2" key="1">
    <citation type="submission" date="2022-03" db="EMBL/GenBank/DDBJ databases">
        <title>Draft genome sequence of Aduncisulcus paluster, a free-living microaerophilic Fornicata.</title>
        <authorList>
            <person name="Yuyama I."/>
            <person name="Kume K."/>
            <person name="Tamura T."/>
            <person name="Inagaki Y."/>
            <person name="Hashimoto T."/>
        </authorList>
    </citation>
    <scope>NUCLEOTIDE SEQUENCE</scope>
    <source>
        <strain evidence="2">NY0171</strain>
    </source>
</reference>
<dbReference type="EMBL" id="BQXS01011196">
    <property type="protein sequence ID" value="GKT36331.1"/>
    <property type="molecule type" value="Genomic_DNA"/>
</dbReference>
<evidence type="ECO:0008006" key="4">
    <source>
        <dbReference type="Google" id="ProtNLM"/>
    </source>
</evidence>
<evidence type="ECO:0000313" key="2">
    <source>
        <dbReference type="EMBL" id="GKT36331.1"/>
    </source>
</evidence>
<accession>A0ABQ5KWD2</accession>
<protein>
    <recommendedName>
        <fullName evidence="4">Amidohydrolase 3 domain-containing protein</fullName>
    </recommendedName>
</protein>
<evidence type="ECO:0000313" key="3">
    <source>
        <dbReference type="Proteomes" id="UP001057375"/>
    </source>
</evidence>
<feature type="compositionally biased region" description="Basic and acidic residues" evidence="1">
    <location>
        <begin position="422"/>
        <end position="431"/>
    </location>
</feature>
<name>A0ABQ5KWD2_9EUKA</name>
<feature type="region of interest" description="Disordered" evidence="1">
    <location>
        <begin position="422"/>
        <end position="444"/>
    </location>
</feature>
<dbReference type="Gene3D" id="3.20.20.140">
    <property type="entry name" value="Metal-dependent hydrolases"/>
    <property type="match status" value="1"/>
</dbReference>
<organism evidence="2 3">
    <name type="scientific">Aduncisulcus paluster</name>
    <dbReference type="NCBI Taxonomy" id="2918883"/>
    <lineage>
        <taxon>Eukaryota</taxon>
        <taxon>Metamonada</taxon>
        <taxon>Carpediemonas-like organisms</taxon>
        <taxon>Aduncisulcus</taxon>
    </lineage>
</organism>
<dbReference type="Proteomes" id="UP001057375">
    <property type="component" value="Unassembled WGS sequence"/>
</dbReference>
<gene>
    <name evidence="2" type="ORF">ADUPG1_009315</name>
</gene>
<sequence>MSHFSLPALFDWHNHPSLDYIVSQCYSFEEYDSNEAIESFIIDNSFRAKRGQVDLYFWANLSEFSIDINRKDISPAVFVDISGHAAILNDKAKSIFIDEFPAICLNSSNFYWCEQHIEELFQFYFAVCRKMKAPNPVFSVDSLTIYLNGLKERGIYGCDELYLVDWEFVETYNSYIRNELSKIVDHSRIQDKDLPFIISNMYMGEKLYNEKIVPFGDSIKKLYPYSSFGIKVFLDGVIENGTACFSQYPKHIPFVPDQYDPLPPISKQPSLSISCKEILRIIDKCLTNSIPLSVHCIGNGASSVFVSCVEAIYSKSAHSLREKVFLSVQNIHNPKFSPKQRFIMKFKELSSTISHLGVDYSPPPLLRMEHCMFVSPVDAWHIMMDLGIVMCMQPNFSHDASRMRERERKIIQEKGEKEISAALPEKVKSSDLESPQQKYTPKSRGFVPSFRECNPIGDIIRHCIKRRKETIGKSDSHYLDTIEQIPLIFGTDGMPLGAISFVSGALCPPLESQKFSIEDLVIGTGSNPKDIIIYDSTSDSTSSRPEQTMFEVVDESVWEIK</sequence>